<organism evidence="2 3">
    <name type="scientific">Agrobacterium vitis</name>
    <name type="common">Rhizobium vitis</name>
    <dbReference type="NCBI Taxonomy" id="373"/>
    <lineage>
        <taxon>Bacteria</taxon>
        <taxon>Pseudomonadati</taxon>
        <taxon>Pseudomonadota</taxon>
        <taxon>Alphaproteobacteria</taxon>
        <taxon>Hyphomicrobiales</taxon>
        <taxon>Rhizobiaceae</taxon>
        <taxon>Rhizobium/Agrobacterium group</taxon>
        <taxon>Agrobacterium</taxon>
    </lineage>
</organism>
<dbReference type="AlphaFoldDB" id="A0A368NV97"/>
<evidence type="ECO:0000313" key="2">
    <source>
        <dbReference type="EMBL" id="KAA3528442.1"/>
    </source>
</evidence>
<dbReference type="Proteomes" id="UP000436911">
    <property type="component" value="Unassembled WGS sequence"/>
</dbReference>
<accession>A0A368NV97</accession>
<feature type="compositionally biased region" description="Basic and acidic residues" evidence="1">
    <location>
        <begin position="1"/>
        <end position="15"/>
    </location>
</feature>
<evidence type="ECO:0000256" key="1">
    <source>
        <dbReference type="SAM" id="MobiDB-lite"/>
    </source>
</evidence>
<protein>
    <submittedName>
        <fullName evidence="2">Uncharacterized protein</fullName>
    </submittedName>
</protein>
<comment type="caution">
    <text evidence="2">The sequence shown here is derived from an EMBL/GenBank/DDBJ whole genome shotgun (WGS) entry which is preliminary data.</text>
</comment>
<name>A0A368NV97_AGRVI</name>
<proteinExistence type="predicted"/>
<gene>
    <name evidence="2" type="ORF">DXT89_10570</name>
</gene>
<evidence type="ECO:0000313" key="3">
    <source>
        <dbReference type="Proteomes" id="UP000436911"/>
    </source>
</evidence>
<reference evidence="2 3" key="1">
    <citation type="submission" date="2018-08" db="EMBL/GenBank/DDBJ databases">
        <title>Genome sequencing of Agrobacterium vitis strain ICMP 10754.</title>
        <authorList>
            <person name="Visnovsky S.B."/>
            <person name="Pitman A.R."/>
        </authorList>
    </citation>
    <scope>NUCLEOTIDE SEQUENCE [LARGE SCALE GENOMIC DNA]</scope>
    <source>
        <strain evidence="2 3">ICMP 10754</strain>
    </source>
</reference>
<dbReference type="EMBL" id="QUSG01000004">
    <property type="protein sequence ID" value="KAA3528442.1"/>
    <property type="molecule type" value="Genomic_DNA"/>
</dbReference>
<feature type="region of interest" description="Disordered" evidence="1">
    <location>
        <begin position="1"/>
        <end position="22"/>
    </location>
</feature>
<sequence length="83" mass="8569">MKSLEKRACAKDPDPKAGPTVDGPLIVVLASVKGNLAGRSAGLPLSRQLKAEMESVGAGMTLDVGCATGPCNTRYADRKRTAV</sequence>